<evidence type="ECO:0000256" key="3">
    <source>
        <dbReference type="ARBA" id="ARBA00022617"/>
    </source>
</evidence>
<dbReference type="Pfam" id="PF00210">
    <property type="entry name" value="Ferritin"/>
    <property type="match status" value="1"/>
</dbReference>
<accession>D1C265</accession>
<dbReference type="KEGG" id="sti:Sthe_0895"/>
<evidence type="ECO:0000313" key="8">
    <source>
        <dbReference type="Proteomes" id="UP000002027"/>
    </source>
</evidence>
<proteinExistence type="inferred from homology"/>
<keyword evidence="8" id="KW-1185">Reference proteome</keyword>
<feature type="domain" description="Ferritin-like diiron" evidence="6">
    <location>
        <begin position="1"/>
        <end position="143"/>
    </location>
</feature>
<dbReference type="PRINTS" id="PR00601">
    <property type="entry name" value="BACFERRITIN"/>
</dbReference>
<dbReference type="InterPro" id="IPR009078">
    <property type="entry name" value="Ferritin-like_SF"/>
</dbReference>
<evidence type="ECO:0000256" key="1">
    <source>
        <dbReference type="ARBA" id="ARBA00008093"/>
    </source>
</evidence>
<dbReference type="InParanoid" id="D1C265"/>
<name>D1C265_SPHTD</name>
<dbReference type="GO" id="GO:0005829">
    <property type="term" value="C:cytosol"/>
    <property type="evidence" value="ECO:0007669"/>
    <property type="project" value="TreeGrafter"/>
</dbReference>
<gene>
    <name evidence="7" type="ordered locus">Sthe_0895</name>
</gene>
<protein>
    <submittedName>
        <fullName evidence="7">Ferritin Dps family protein</fullName>
    </submittedName>
</protein>
<keyword evidence="2" id="KW-0409">Iron storage</keyword>
<evidence type="ECO:0000256" key="2">
    <source>
        <dbReference type="ARBA" id="ARBA00022434"/>
    </source>
</evidence>
<dbReference type="RefSeq" id="WP_012871379.1">
    <property type="nucleotide sequence ID" value="NC_013523.1"/>
</dbReference>
<sequence length="143" mass="15583">MDKQKLIDGLNHDLAGELAAIIQYLHFSATVTGLDRPQLSEFFESEIPDELGHAKFLANKIAALGGQPTTEPGPVKTATDSRGMLEAVLEAEKQAIANYNERIKQAEEFGDTGLKVQLEDIVSDETGHKEEVEKLLAKQPAVV</sequence>
<dbReference type="AlphaFoldDB" id="D1C265"/>
<dbReference type="Proteomes" id="UP000002027">
    <property type="component" value="Chromosome 1"/>
</dbReference>
<dbReference type="PROSITE" id="PS50905">
    <property type="entry name" value="FERRITIN_LIKE"/>
    <property type="match status" value="1"/>
</dbReference>
<dbReference type="InterPro" id="IPR002024">
    <property type="entry name" value="Bacterioferritin"/>
</dbReference>
<dbReference type="eggNOG" id="COG2193">
    <property type="taxonomic scope" value="Bacteria"/>
</dbReference>
<dbReference type="PANTHER" id="PTHR30295">
    <property type="entry name" value="BACTERIOFERRITIN"/>
    <property type="match status" value="1"/>
</dbReference>
<dbReference type="HOGENOM" id="CLU_122243_0_0_0"/>
<evidence type="ECO:0000313" key="7">
    <source>
        <dbReference type="EMBL" id="ACZ38332.1"/>
    </source>
</evidence>
<dbReference type="GO" id="GO:0004322">
    <property type="term" value="F:ferroxidase activity"/>
    <property type="evidence" value="ECO:0007669"/>
    <property type="project" value="TreeGrafter"/>
</dbReference>
<keyword evidence="4" id="KW-0479">Metal-binding</keyword>
<dbReference type="InterPro" id="IPR009040">
    <property type="entry name" value="Ferritin-like_diiron"/>
</dbReference>
<keyword evidence="5" id="KW-0408">Iron</keyword>
<dbReference type="GO" id="GO:0006879">
    <property type="term" value="P:intracellular iron ion homeostasis"/>
    <property type="evidence" value="ECO:0007669"/>
    <property type="project" value="UniProtKB-KW"/>
</dbReference>
<dbReference type="GO" id="GO:0006826">
    <property type="term" value="P:iron ion transport"/>
    <property type="evidence" value="ECO:0007669"/>
    <property type="project" value="InterPro"/>
</dbReference>
<dbReference type="PANTHER" id="PTHR30295:SF0">
    <property type="entry name" value="BACTERIOFERRITIN"/>
    <property type="match status" value="1"/>
</dbReference>
<dbReference type="EMBL" id="CP001823">
    <property type="protein sequence ID" value="ACZ38332.1"/>
    <property type="molecule type" value="Genomic_DNA"/>
</dbReference>
<reference evidence="8" key="1">
    <citation type="submission" date="2009-11" db="EMBL/GenBank/DDBJ databases">
        <title>The complete chromosome 1 of Sphaerobacter thermophilus DSM 20745.</title>
        <authorList>
            <person name="Lucas S."/>
            <person name="Copeland A."/>
            <person name="Lapidus A."/>
            <person name="Glavina del Rio T."/>
            <person name="Dalin E."/>
            <person name="Tice H."/>
            <person name="Bruce D."/>
            <person name="Goodwin L."/>
            <person name="Pitluck S."/>
            <person name="Kyrpides N."/>
            <person name="Mavromatis K."/>
            <person name="Ivanova N."/>
            <person name="Mikhailova N."/>
            <person name="LaButti K.M."/>
            <person name="Clum A."/>
            <person name="Sun H.I."/>
            <person name="Brettin T."/>
            <person name="Detter J.C."/>
            <person name="Han C."/>
            <person name="Larimer F."/>
            <person name="Land M."/>
            <person name="Hauser L."/>
            <person name="Markowitz V."/>
            <person name="Cheng J.F."/>
            <person name="Hugenholtz P."/>
            <person name="Woyke T."/>
            <person name="Wu D."/>
            <person name="Steenblock K."/>
            <person name="Schneider S."/>
            <person name="Pukall R."/>
            <person name="Goeker M."/>
            <person name="Klenk H.P."/>
            <person name="Eisen J.A."/>
        </authorList>
    </citation>
    <scope>NUCLEOTIDE SEQUENCE [LARGE SCALE GENOMIC DNA]</scope>
    <source>
        <strain evidence="8">ATCC 49802 / DSM 20745 / S 6022</strain>
    </source>
</reference>
<dbReference type="GO" id="GO:0008199">
    <property type="term" value="F:ferric iron binding"/>
    <property type="evidence" value="ECO:0007669"/>
    <property type="project" value="InterPro"/>
</dbReference>
<dbReference type="InterPro" id="IPR008331">
    <property type="entry name" value="Ferritin_DPS_dom"/>
</dbReference>
<comment type="similarity">
    <text evidence="1">Belongs to the bacterioferritin family.</text>
</comment>
<dbReference type="SUPFAM" id="SSF47240">
    <property type="entry name" value="Ferritin-like"/>
    <property type="match status" value="1"/>
</dbReference>
<reference evidence="7 8" key="2">
    <citation type="journal article" date="2010" name="Stand. Genomic Sci.">
        <title>Complete genome sequence of Desulfohalobium retbaense type strain (HR(100)).</title>
        <authorList>
            <person name="Spring S."/>
            <person name="Nolan M."/>
            <person name="Lapidus A."/>
            <person name="Glavina Del Rio T."/>
            <person name="Copeland A."/>
            <person name="Tice H."/>
            <person name="Cheng J.F."/>
            <person name="Lucas S."/>
            <person name="Land M."/>
            <person name="Chen F."/>
            <person name="Bruce D."/>
            <person name="Goodwin L."/>
            <person name="Pitluck S."/>
            <person name="Ivanova N."/>
            <person name="Mavromatis K."/>
            <person name="Mikhailova N."/>
            <person name="Pati A."/>
            <person name="Chen A."/>
            <person name="Palaniappan K."/>
            <person name="Hauser L."/>
            <person name="Chang Y.J."/>
            <person name="Jeffries C.D."/>
            <person name="Munk C."/>
            <person name="Kiss H."/>
            <person name="Chain P."/>
            <person name="Han C."/>
            <person name="Brettin T."/>
            <person name="Detter J.C."/>
            <person name="Schuler E."/>
            <person name="Goker M."/>
            <person name="Rohde M."/>
            <person name="Bristow J."/>
            <person name="Eisen J.A."/>
            <person name="Markowitz V."/>
            <person name="Hugenholtz P."/>
            <person name="Kyrpides N.C."/>
            <person name="Klenk H.P."/>
        </authorList>
    </citation>
    <scope>NUCLEOTIDE SEQUENCE [LARGE SCALE GENOMIC DNA]</scope>
    <source>
        <strain evidence="8">ATCC 49802 / DSM 20745 / S 6022</strain>
    </source>
</reference>
<evidence type="ECO:0000256" key="5">
    <source>
        <dbReference type="ARBA" id="ARBA00023004"/>
    </source>
</evidence>
<dbReference type="GO" id="GO:0020037">
    <property type="term" value="F:heme binding"/>
    <property type="evidence" value="ECO:0007669"/>
    <property type="project" value="TreeGrafter"/>
</dbReference>
<organism evidence="7 8">
    <name type="scientific">Sphaerobacter thermophilus (strain ATCC 49802 / DSM 20745 / KCCM 41009 / NCIMB 13125 / S 6022)</name>
    <dbReference type="NCBI Taxonomy" id="479434"/>
    <lineage>
        <taxon>Bacteria</taxon>
        <taxon>Pseudomonadati</taxon>
        <taxon>Thermomicrobiota</taxon>
        <taxon>Thermomicrobia</taxon>
        <taxon>Sphaerobacterales</taxon>
        <taxon>Sphaerobacterineae</taxon>
        <taxon>Sphaerobacteraceae</taxon>
        <taxon>Sphaerobacter</taxon>
    </lineage>
</organism>
<dbReference type="OrthoDB" id="9792238at2"/>
<evidence type="ECO:0000259" key="6">
    <source>
        <dbReference type="PROSITE" id="PS50905"/>
    </source>
</evidence>
<evidence type="ECO:0000256" key="4">
    <source>
        <dbReference type="ARBA" id="ARBA00022723"/>
    </source>
</evidence>
<dbReference type="STRING" id="479434.Sthe_0895"/>
<dbReference type="InterPro" id="IPR012347">
    <property type="entry name" value="Ferritin-like"/>
</dbReference>
<dbReference type="Gene3D" id="1.20.1260.10">
    <property type="match status" value="1"/>
</dbReference>
<keyword evidence="3" id="KW-0349">Heme</keyword>